<organism evidence="2 3">
    <name type="scientific">Symbiodinium microadriaticum</name>
    <name type="common">Dinoflagellate</name>
    <name type="synonym">Zooxanthella microadriatica</name>
    <dbReference type="NCBI Taxonomy" id="2951"/>
    <lineage>
        <taxon>Eukaryota</taxon>
        <taxon>Sar</taxon>
        <taxon>Alveolata</taxon>
        <taxon>Dinophyceae</taxon>
        <taxon>Suessiales</taxon>
        <taxon>Symbiodiniaceae</taxon>
        <taxon>Symbiodinium</taxon>
    </lineage>
</organism>
<reference evidence="2 3" key="1">
    <citation type="submission" date="2016-02" db="EMBL/GenBank/DDBJ databases">
        <title>Genome analysis of coral dinoflagellate symbionts highlights evolutionary adaptations to a symbiotic lifestyle.</title>
        <authorList>
            <person name="Aranda M."/>
            <person name="Li Y."/>
            <person name="Liew Y.J."/>
            <person name="Baumgarten S."/>
            <person name="Simakov O."/>
            <person name="Wilson M."/>
            <person name="Piel J."/>
            <person name="Ashoor H."/>
            <person name="Bougouffa S."/>
            <person name="Bajic V.B."/>
            <person name="Ryu T."/>
            <person name="Ravasi T."/>
            <person name="Bayer T."/>
            <person name="Micklem G."/>
            <person name="Kim H."/>
            <person name="Bhak J."/>
            <person name="Lajeunesse T.C."/>
            <person name="Voolstra C.R."/>
        </authorList>
    </citation>
    <scope>NUCLEOTIDE SEQUENCE [LARGE SCALE GENOMIC DNA]</scope>
    <source>
        <strain evidence="2 3">CCMP2467</strain>
    </source>
</reference>
<evidence type="ECO:0000313" key="2">
    <source>
        <dbReference type="EMBL" id="OLQ07681.1"/>
    </source>
</evidence>
<dbReference type="EMBL" id="LSRX01000133">
    <property type="protein sequence ID" value="OLQ07681.1"/>
    <property type="molecule type" value="Genomic_DNA"/>
</dbReference>
<name>A0A1Q9EK10_SYMMI</name>
<feature type="region of interest" description="Disordered" evidence="1">
    <location>
        <begin position="574"/>
        <end position="597"/>
    </location>
</feature>
<dbReference type="Proteomes" id="UP000186817">
    <property type="component" value="Unassembled WGS sequence"/>
</dbReference>
<keyword evidence="3" id="KW-1185">Reference proteome</keyword>
<proteinExistence type="predicted"/>
<protein>
    <submittedName>
        <fullName evidence="2">Uncharacterized protein</fullName>
    </submittedName>
</protein>
<gene>
    <name evidence="2" type="ORF">AK812_SmicGene8869</name>
</gene>
<feature type="compositionally biased region" description="Basic and acidic residues" evidence="1">
    <location>
        <begin position="1051"/>
        <end position="1072"/>
    </location>
</feature>
<dbReference type="AlphaFoldDB" id="A0A1Q9EK10"/>
<dbReference type="OrthoDB" id="436295at2759"/>
<feature type="region of interest" description="Disordered" evidence="1">
    <location>
        <begin position="973"/>
        <end position="992"/>
    </location>
</feature>
<sequence length="1072" mass="119565">MRPSSTKLKSVVERLNPLPSTAFDFDSLYSNVSRGRYDSLPNTLAADLGPNIKFKMQLVGQQAEDGQWTFIKHYIFDAKMSAKLLQERLDGELFIIDYGKNFRAGLKGFQYLLEHVGQWSVMWFQVSVKDTKTKIKHKSDLDAGFSFIRTQGPRSNMQNRQTEWTEIEIHREGSPIYGWSAGLVKESLRGYANSNVFADRTSNFYVTLHDLSAWFLHDVIIPLLPTLKSKTVVFMGLAEKGKTPAAQALALAMSEYWLLVDNMAWDQRPAFRLCASLDQLRGEPGVKHVPDILDDPDCSQIPISKLKAFLDSTLEETFTVERWTTSKFVRHQLRVLCDNKVDESAEEDIVPGQTSISFNTFLDMISPAFPDKSSKQDKMALLKRSHWVVNLRRALYVRKAGAGTAPVPLVHYDDGITDFLADSGKSIIANMQAGIKDPPADWLEKRQWSHDLVTMVLEKGMEPERTTVCKTNLPFSGGRKRIETKPDLPFSGRVVVDIGPDDLASQLPQEPSESSGAHADVMPALSAGVVAPVPEVPDTAPWTPVPVKTEPGIFSSLPRGSSDIIIDLDAASPSPVQPKRRRIHGKRAADEDGTDFPEVGHADDEAAGVFFASQKTAFTMEHLHLCYLRLLRAKTSPGQEAAVRLLASADHPLQFWQEHSLRDHLLHALEGYVISQSSPDEIIEYNLDFPAQHCVKFRGPEGQVALFPPEGVVTAVSFDGHFGVHRRLLPGVDPARTVKLKGKPRKVLEEFTRSSGCKHKDATRKVLPDRTAGWQFAIDPISQSVLGATEHIVNERNTDKVRLLQAVLAMPNMKVDLLLHDDACHFQDYVEKHKEDGFDAIKFYIIDEFHRRVFLELGVGLVPGRQSGGSTRDNAEPVVTVFENALAKPPNPKDVIAEIHNGTRDVHESKKALSLRRLQMEFSNIQRGLGLKSSASGEWSQDADAALASWLLRPARKQHARAAPLALEDVVAENRREEKDEDISAPAPRRDDDSVHETFQFVQLRLVIVFLRGLPEQTLAKVAGANVKTRDINISRRRRSKLVGQTGGSEQKQKAGGHLDFEVSEEVRSPLS</sequence>
<evidence type="ECO:0000313" key="3">
    <source>
        <dbReference type="Proteomes" id="UP000186817"/>
    </source>
</evidence>
<comment type="caution">
    <text evidence="2">The sequence shown here is derived from an EMBL/GenBank/DDBJ whole genome shotgun (WGS) entry which is preliminary data.</text>
</comment>
<accession>A0A1Q9EK10</accession>
<evidence type="ECO:0000256" key="1">
    <source>
        <dbReference type="SAM" id="MobiDB-lite"/>
    </source>
</evidence>
<feature type="region of interest" description="Disordered" evidence="1">
    <location>
        <begin position="1038"/>
        <end position="1072"/>
    </location>
</feature>